<keyword evidence="7" id="KW-1185">Reference proteome</keyword>
<dbReference type="FunFam" id="1.10.260.40:FF:000015">
    <property type="entry name" value="Endothelial differentiation-related factor 1"/>
    <property type="match status" value="1"/>
</dbReference>
<accession>A0AAV2PIU6</accession>
<name>A0AAV2PIU6_MEGNR</name>
<dbReference type="SUPFAM" id="SSF47413">
    <property type="entry name" value="lambda repressor-like DNA-binding domains"/>
    <property type="match status" value="1"/>
</dbReference>
<sequence>MGDSDWDTVTVLRKKPQKASQLKSEQAVNQARRQGQNVDTSSKYGAGGNRQHGTTLNTAKLDRETEELKHSKVDHDVGRLIQQGRQAKGWTQKDLATSINEKPQIIQEYEQGKAVPNQNVLGKIERAVGLRLRGKEKGQALLPKGSKK</sequence>
<dbReference type="Pfam" id="PF08523">
    <property type="entry name" value="MBF1"/>
    <property type="match status" value="1"/>
</dbReference>
<dbReference type="PROSITE" id="PS50943">
    <property type="entry name" value="HTH_CROC1"/>
    <property type="match status" value="1"/>
</dbReference>
<gene>
    <name evidence="6" type="ORF">MNOR_LOCUS1086</name>
</gene>
<dbReference type="InterPro" id="IPR013729">
    <property type="entry name" value="MBF1_N"/>
</dbReference>
<dbReference type="InterPro" id="IPR010982">
    <property type="entry name" value="Lambda_DNA-bd_dom_sf"/>
</dbReference>
<dbReference type="EMBL" id="CAXKWB010000275">
    <property type="protein sequence ID" value="CAL4060158.1"/>
    <property type="molecule type" value="Genomic_DNA"/>
</dbReference>
<proteinExistence type="predicted"/>
<dbReference type="InterPro" id="IPR001387">
    <property type="entry name" value="Cro/C1-type_HTH"/>
</dbReference>
<feature type="region of interest" description="Disordered" evidence="4">
    <location>
        <begin position="1"/>
        <end position="58"/>
    </location>
</feature>
<feature type="compositionally biased region" description="Polar residues" evidence="4">
    <location>
        <begin position="18"/>
        <end position="43"/>
    </location>
</feature>
<reference evidence="6 7" key="1">
    <citation type="submission" date="2024-05" db="EMBL/GenBank/DDBJ databases">
        <authorList>
            <person name="Wallberg A."/>
        </authorList>
    </citation>
    <scope>NUCLEOTIDE SEQUENCE [LARGE SCALE GENOMIC DNA]</scope>
</reference>
<evidence type="ECO:0000256" key="4">
    <source>
        <dbReference type="SAM" id="MobiDB-lite"/>
    </source>
</evidence>
<evidence type="ECO:0000256" key="3">
    <source>
        <dbReference type="ARBA" id="ARBA00023163"/>
    </source>
</evidence>
<feature type="domain" description="HTH cro/C1-type" evidence="5">
    <location>
        <begin position="81"/>
        <end position="127"/>
    </location>
</feature>
<evidence type="ECO:0000313" key="7">
    <source>
        <dbReference type="Proteomes" id="UP001497623"/>
    </source>
</evidence>
<organism evidence="6 7">
    <name type="scientific">Meganyctiphanes norvegica</name>
    <name type="common">Northern krill</name>
    <name type="synonym">Thysanopoda norvegica</name>
    <dbReference type="NCBI Taxonomy" id="48144"/>
    <lineage>
        <taxon>Eukaryota</taxon>
        <taxon>Metazoa</taxon>
        <taxon>Ecdysozoa</taxon>
        <taxon>Arthropoda</taxon>
        <taxon>Crustacea</taxon>
        <taxon>Multicrustacea</taxon>
        <taxon>Malacostraca</taxon>
        <taxon>Eumalacostraca</taxon>
        <taxon>Eucarida</taxon>
        <taxon>Euphausiacea</taxon>
        <taxon>Euphausiidae</taxon>
        <taxon>Meganyctiphanes</taxon>
    </lineage>
</organism>
<dbReference type="Pfam" id="PF01381">
    <property type="entry name" value="HTH_3"/>
    <property type="match status" value="1"/>
</dbReference>
<keyword evidence="1" id="KW-0805">Transcription regulation</keyword>
<dbReference type="PANTHER" id="PTHR10245">
    <property type="entry name" value="ENDOTHELIAL DIFFERENTIATION-RELATED FACTOR 1 MULTIPROTEIN BRIDGING FACTOR 1"/>
    <property type="match status" value="1"/>
</dbReference>
<dbReference type="AlphaFoldDB" id="A0AAV2PIU6"/>
<evidence type="ECO:0000256" key="1">
    <source>
        <dbReference type="ARBA" id="ARBA00023015"/>
    </source>
</evidence>
<dbReference type="GO" id="GO:0005634">
    <property type="term" value="C:nucleus"/>
    <property type="evidence" value="ECO:0007669"/>
    <property type="project" value="TreeGrafter"/>
</dbReference>
<dbReference type="SMART" id="SM00530">
    <property type="entry name" value="HTH_XRE"/>
    <property type="match status" value="1"/>
</dbReference>
<dbReference type="PANTHER" id="PTHR10245:SF15">
    <property type="entry name" value="ENDOTHELIAL DIFFERENTIATION-RELATED FACTOR 1"/>
    <property type="match status" value="1"/>
</dbReference>
<dbReference type="Proteomes" id="UP001497623">
    <property type="component" value="Unassembled WGS sequence"/>
</dbReference>
<evidence type="ECO:0000259" key="5">
    <source>
        <dbReference type="PROSITE" id="PS50943"/>
    </source>
</evidence>
<protein>
    <recommendedName>
        <fullName evidence="5">HTH cro/C1-type domain-containing protein</fullName>
    </recommendedName>
</protein>
<keyword evidence="2" id="KW-0238">DNA-binding</keyword>
<dbReference type="CDD" id="cd00093">
    <property type="entry name" value="HTH_XRE"/>
    <property type="match status" value="1"/>
</dbReference>
<evidence type="ECO:0000256" key="2">
    <source>
        <dbReference type="ARBA" id="ARBA00023125"/>
    </source>
</evidence>
<evidence type="ECO:0000313" key="6">
    <source>
        <dbReference type="EMBL" id="CAL4060158.1"/>
    </source>
</evidence>
<dbReference type="Gene3D" id="1.10.260.40">
    <property type="entry name" value="lambda repressor-like DNA-binding domains"/>
    <property type="match status" value="1"/>
</dbReference>
<comment type="caution">
    <text evidence="6">The sequence shown here is derived from an EMBL/GenBank/DDBJ whole genome shotgun (WGS) entry which is preliminary data.</text>
</comment>
<keyword evidence="3" id="KW-0804">Transcription</keyword>
<dbReference type="GO" id="GO:0003677">
    <property type="term" value="F:DNA binding"/>
    <property type="evidence" value="ECO:0007669"/>
    <property type="project" value="UniProtKB-KW"/>
</dbReference>